<name>A0A9W6L7M9_9PSEU</name>
<dbReference type="Proteomes" id="UP001143463">
    <property type="component" value="Unassembled WGS sequence"/>
</dbReference>
<feature type="domain" description="SCO6045-like C-terminal" evidence="1">
    <location>
        <begin position="23"/>
        <end position="105"/>
    </location>
</feature>
<reference evidence="2" key="1">
    <citation type="journal article" date="2014" name="Int. J. Syst. Evol. Microbiol.">
        <title>Complete genome sequence of Corynebacterium casei LMG S-19264T (=DSM 44701T), isolated from a smear-ripened cheese.</title>
        <authorList>
            <consortium name="US DOE Joint Genome Institute (JGI-PGF)"/>
            <person name="Walter F."/>
            <person name="Albersmeier A."/>
            <person name="Kalinowski J."/>
            <person name="Ruckert C."/>
        </authorList>
    </citation>
    <scope>NUCLEOTIDE SEQUENCE</scope>
    <source>
        <strain evidence="2">VKM Ac-1069</strain>
    </source>
</reference>
<evidence type="ECO:0000313" key="2">
    <source>
        <dbReference type="EMBL" id="GLL14602.1"/>
    </source>
</evidence>
<reference evidence="2" key="2">
    <citation type="submission" date="2023-01" db="EMBL/GenBank/DDBJ databases">
        <authorList>
            <person name="Sun Q."/>
            <person name="Evtushenko L."/>
        </authorList>
    </citation>
    <scope>NUCLEOTIDE SEQUENCE</scope>
    <source>
        <strain evidence="2">VKM Ac-1069</strain>
    </source>
</reference>
<proteinExistence type="predicted"/>
<evidence type="ECO:0000313" key="3">
    <source>
        <dbReference type="Proteomes" id="UP001143463"/>
    </source>
</evidence>
<protein>
    <recommendedName>
        <fullName evidence="1">SCO6045-like C-terminal domain-containing protein</fullName>
    </recommendedName>
</protein>
<organism evidence="2 3">
    <name type="scientific">Pseudonocardia halophobica</name>
    <dbReference type="NCBI Taxonomy" id="29401"/>
    <lineage>
        <taxon>Bacteria</taxon>
        <taxon>Bacillati</taxon>
        <taxon>Actinomycetota</taxon>
        <taxon>Actinomycetes</taxon>
        <taxon>Pseudonocardiales</taxon>
        <taxon>Pseudonocardiaceae</taxon>
        <taxon>Pseudonocardia</taxon>
    </lineage>
</organism>
<accession>A0A9W6L7M9</accession>
<dbReference type="RefSeq" id="WP_051737515.1">
    <property type="nucleotide sequence ID" value="NZ_BAAAUZ010000021.1"/>
</dbReference>
<gene>
    <name evidence="2" type="ORF">GCM10017577_57500</name>
</gene>
<comment type="caution">
    <text evidence="2">The sequence shown here is derived from an EMBL/GenBank/DDBJ whole genome shotgun (WGS) entry which is preliminary data.</text>
</comment>
<evidence type="ECO:0000259" key="1">
    <source>
        <dbReference type="Pfam" id="PF26136"/>
    </source>
</evidence>
<dbReference type="AlphaFoldDB" id="A0A9W6L7M9"/>
<dbReference type="EMBL" id="BSFQ01000034">
    <property type="protein sequence ID" value="GLL14602.1"/>
    <property type="molecule type" value="Genomic_DNA"/>
</dbReference>
<keyword evidence="3" id="KW-1185">Reference proteome</keyword>
<dbReference type="Pfam" id="PF26136">
    <property type="entry name" value="SCO6045_C"/>
    <property type="match status" value="1"/>
</dbReference>
<sequence length="148" mass="15023">MSAGGAGPLSAGGAGPTGAGDLAARQAALVAALVDGAPDPPGFAADRLAATREALLRKRSGQAAAAWPLLAAGLGADWSAFACAVLAGRPVSGAFRDGWDVALAARSADRLTEGAGRELAARERTHRYDGVRPPRRRLITQVAGLFRR</sequence>
<dbReference type="InterPro" id="IPR058711">
    <property type="entry name" value="SCO6045-like_C"/>
</dbReference>